<name>A0ABV1YN93_9HYPH</name>
<evidence type="ECO:0000313" key="2">
    <source>
        <dbReference type="Proteomes" id="UP001464387"/>
    </source>
</evidence>
<proteinExistence type="predicted"/>
<dbReference type="RefSeq" id="WP_287274714.1">
    <property type="nucleotide sequence ID" value="NZ_JAMYMY010000015.1"/>
</dbReference>
<keyword evidence="2" id="KW-1185">Reference proteome</keyword>
<sequence>MSHTAFHPAYTARPARLAAIRAWLRQARVAISLPHQNVEGLSDRQLLDIGAGRKDIARAMDREMGRLGLLDIGWQQPRRKE</sequence>
<evidence type="ECO:0000313" key="1">
    <source>
        <dbReference type="EMBL" id="MER8936636.1"/>
    </source>
</evidence>
<dbReference type="EMBL" id="JAMYPJ010000053">
    <property type="protein sequence ID" value="MER8936636.1"/>
    <property type="molecule type" value="Genomic_DNA"/>
</dbReference>
<dbReference type="Proteomes" id="UP001464387">
    <property type="component" value="Unassembled WGS sequence"/>
</dbReference>
<reference evidence="1 2" key="1">
    <citation type="journal article" date="2024" name="Proc. Natl. Acad. Sci. U.S.A.">
        <title>The evolutionary genomics of adaptation to stress in wild rhizobium bacteria.</title>
        <authorList>
            <person name="Kehlet-Delgado H."/>
            <person name="Montoya A.P."/>
            <person name="Jensen K.T."/>
            <person name="Wendlandt C.E."/>
            <person name="Dexheimer C."/>
            <person name="Roberts M."/>
            <person name="Torres Martinez L."/>
            <person name="Friesen M.L."/>
            <person name="Griffitts J.S."/>
            <person name="Porter S.S."/>
        </authorList>
    </citation>
    <scope>NUCLEOTIDE SEQUENCE [LARGE SCALE GENOMIC DNA]</scope>
    <source>
        <strain evidence="1 2">M0729</strain>
    </source>
</reference>
<protein>
    <recommendedName>
        <fullName evidence="3">DUF1127 domain-containing protein</fullName>
    </recommendedName>
</protein>
<organism evidence="1 2">
    <name type="scientific">Mesorhizobium opportunistum</name>
    <dbReference type="NCBI Taxonomy" id="593909"/>
    <lineage>
        <taxon>Bacteria</taxon>
        <taxon>Pseudomonadati</taxon>
        <taxon>Pseudomonadota</taxon>
        <taxon>Alphaproteobacteria</taxon>
        <taxon>Hyphomicrobiales</taxon>
        <taxon>Phyllobacteriaceae</taxon>
        <taxon>Mesorhizobium</taxon>
    </lineage>
</organism>
<evidence type="ECO:0008006" key="3">
    <source>
        <dbReference type="Google" id="ProtNLM"/>
    </source>
</evidence>
<comment type="caution">
    <text evidence="1">The sequence shown here is derived from an EMBL/GenBank/DDBJ whole genome shotgun (WGS) entry which is preliminary data.</text>
</comment>
<gene>
    <name evidence="1" type="ORF">NKI33_27245</name>
</gene>
<accession>A0ABV1YN93</accession>